<dbReference type="PANTHER" id="PTHR30251:SF0">
    <property type="entry name" value="FIMBRIAL CHAPERONE PROTEIN ELFD-RELATED"/>
    <property type="match status" value="1"/>
</dbReference>
<gene>
    <name evidence="9" type="ORF">RG298_001446</name>
</gene>
<proteinExistence type="inferred from homology"/>
<dbReference type="InterPro" id="IPR016148">
    <property type="entry name" value="Pili_assmbl_chaperone_C"/>
</dbReference>
<dbReference type="InterPro" id="IPR013783">
    <property type="entry name" value="Ig-like_fold"/>
</dbReference>
<comment type="similarity">
    <text evidence="2">Belongs to the periplasmic pilus chaperone family.</text>
</comment>
<keyword evidence="4" id="KW-0574">Periplasm</keyword>
<dbReference type="InterPro" id="IPR050643">
    <property type="entry name" value="Periplasmic_pilus_chap"/>
</dbReference>
<dbReference type="InterPro" id="IPR008962">
    <property type="entry name" value="PapD-like_sf"/>
</dbReference>
<comment type="subcellular location">
    <subcellularLocation>
        <location evidence="1">Periplasm</location>
    </subcellularLocation>
</comment>
<dbReference type="SUPFAM" id="SSF49584">
    <property type="entry name" value="Periplasmic chaperone C-domain"/>
    <property type="match status" value="1"/>
</dbReference>
<protein>
    <submittedName>
        <fullName evidence="9">Molecular chaperone</fullName>
    </submittedName>
</protein>
<evidence type="ECO:0000259" key="7">
    <source>
        <dbReference type="Pfam" id="PF00345"/>
    </source>
</evidence>
<dbReference type="Pfam" id="PF00345">
    <property type="entry name" value="PapD_N"/>
    <property type="match status" value="1"/>
</dbReference>
<name>A0AAI9DB77_PROST</name>
<evidence type="ECO:0000259" key="8">
    <source>
        <dbReference type="Pfam" id="PF02753"/>
    </source>
</evidence>
<dbReference type="GO" id="GO:0071555">
    <property type="term" value="P:cell wall organization"/>
    <property type="evidence" value="ECO:0007669"/>
    <property type="project" value="InterPro"/>
</dbReference>
<keyword evidence="3 6" id="KW-0732">Signal</keyword>
<dbReference type="AlphaFoldDB" id="A0AAI9DB77"/>
<dbReference type="Pfam" id="PF02753">
    <property type="entry name" value="PapD_C"/>
    <property type="match status" value="1"/>
</dbReference>
<dbReference type="Gene3D" id="2.60.40.10">
    <property type="entry name" value="Immunoglobulins"/>
    <property type="match status" value="2"/>
</dbReference>
<dbReference type="SUPFAM" id="SSF49354">
    <property type="entry name" value="PapD-like"/>
    <property type="match status" value="1"/>
</dbReference>
<dbReference type="InterPro" id="IPR001829">
    <property type="entry name" value="Pili_assmbl_chaperone_bac"/>
</dbReference>
<evidence type="ECO:0000256" key="3">
    <source>
        <dbReference type="ARBA" id="ARBA00022729"/>
    </source>
</evidence>
<accession>A0AAI9DB77</accession>
<sequence length="234" mass="25770">MFKYISAIILMSITSYAFSAGFGINATRIIYNENDKTKTVGIRNTTKDIAYLVQTKVLTPDDKQSPFETIPPIFRLEPANTNQVKIIKNNNVNLPKNQESLFYFIGTAIPSGKLGNENNNNTVSGAINIAIANKIKLFYRPSNLASTPEEAQKGLTFKSTSKGIEMINNSPYYVSISNLNIAGKKVKVSVEEGNSMIAPYSQQTYNVKASTGKVYWIAINDIGGENVYSSSIQK</sequence>
<dbReference type="PANTHER" id="PTHR30251">
    <property type="entry name" value="PILUS ASSEMBLY CHAPERONE"/>
    <property type="match status" value="1"/>
</dbReference>
<evidence type="ECO:0000256" key="5">
    <source>
        <dbReference type="ARBA" id="ARBA00023186"/>
    </source>
</evidence>
<evidence type="ECO:0000256" key="2">
    <source>
        <dbReference type="ARBA" id="ARBA00007399"/>
    </source>
</evidence>
<evidence type="ECO:0000256" key="4">
    <source>
        <dbReference type="ARBA" id="ARBA00022764"/>
    </source>
</evidence>
<feature type="chain" id="PRO_5042599165" evidence="6">
    <location>
        <begin position="20"/>
        <end position="234"/>
    </location>
</feature>
<organism evidence="9">
    <name type="scientific">Providencia stuartii</name>
    <dbReference type="NCBI Taxonomy" id="588"/>
    <lineage>
        <taxon>Bacteria</taxon>
        <taxon>Pseudomonadati</taxon>
        <taxon>Pseudomonadota</taxon>
        <taxon>Gammaproteobacteria</taxon>
        <taxon>Enterobacterales</taxon>
        <taxon>Morganellaceae</taxon>
        <taxon>Providencia</taxon>
    </lineage>
</organism>
<comment type="caution">
    <text evidence="9">The sequence shown here is derived from an EMBL/GenBank/DDBJ whole genome shotgun (WGS) entry which is preliminary data.</text>
</comment>
<dbReference type="EMBL" id="ABMABF030000004">
    <property type="protein sequence ID" value="EMJ5133748.1"/>
    <property type="molecule type" value="Genomic_DNA"/>
</dbReference>
<evidence type="ECO:0000313" key="9">
    <source>
        <dbReference type="EMBL" id="EMJ5133748.1"/>
    </source>
</evidence>
<reference evidence="9" key="1">
    <citation type="submission" date="2024-02" db="EMBL/GenBank/DDBJ databases">
        <authorList>
            <consortium name="Clinical and Environmental Microbiology Branch: Whole genome sequencing antimicrobial resistance pathogens in the healthcare setting"/>
        </authorList>
    </citation>
    <scope>NUCLEOTIDE SEQUENCE</scope>
    <source>
        <strain evidence="9">2021GO-0154</strain>
    </source>
</reference>
<dbReference type="InterPro" id="IPR036316">
    <property type="entry name" value="Pili_assmbl_chap_C_dom_sf"/>
</dbReference>
<evidence type="ECO:0000256" key="1">
    <source>
        <dbReference type="ARBA" id="ARBA00004418"/>
    </source>
</evidence>
<feature type="domain" description="Pili assembly chaperone C-terminal" evidence="8">
    <location>
        <begin position="168"/>
        <end position="225"/>
    </location>
</feature>
<feature type="domain" description="Pili assembly chaperone N-terminal" evidence="7">
    <location>
        <begin position="22"/>
        <end position="144"/>
    </location>
</feature>
<dbReference type="InterPro" id="IPR016147">
    <property type="entry name" value="Pili_assmbl_chaperone_N"/>
</dbReference>
<dbReference type="PRINTS" id="PR00969">
    <property type="entry name" value="CHAPERONPILI"/>
</dbReference>
<feature type="signal peptide" evidence="6">
    <location>
        <begin position="1"/>
        <end position="19"/>
    </location>
</feature>
<evidence type="ECO:0000256" key="6">
    <source>
        <dbReference type="SAM" id="SignalP"/>
    </source>
</evidence>
<dbReference type="GO" id="GO:0030288">
    <property type="term" value="C:outer membrane-bounded periplasmic space"/>
    <property type="evidence" value="ECO:0007669"/>
    <property type="project" value="InterPro"/>
</dbReference>
<keyword evidence="5" id="KW-0143">Chaperone</keyword>